<dbReference type="GO" id="GO:0043005">
    <property type="term" value="C:neuron projection"/>
    <property type="evidence" value="ECO:0007669"/>
    <property type="project" value="TreeGrafter"/>
</dbReference>
<dbReference type="InterPro" id="IPR013098">
    <property type="entry name" value="Ig_I-set"/>
</dbReference>
<reference evidence="12" key="1">
    <citation type="submission" date="2025-08" db="UniProtKB">
        <authorList>
            <consortium name="RefSeq"/>
        </authorList>
    </citation>
    <scope>IDENTIFICATION</scope>
</reference>
<dbReference type="AlphaFoldDB" id="A0AAJ6YBD2"/>
<keyword evidence="8" id="KW-0393">Immunoglobulin domain</keyword>
<feature type="compositionally biased region" description="Polar residues" evidence="9">
    <location>
        <begin position="389"/>
        <end position="401"/>
    </location>
</feature>
<dbReference type="InterPro" id="IPR013783">
    <property type="entry name" value="Ig-like_fold"/>
</dbReference>
<dbReference type="InterPro" id="IPR003598">
    <property type="entry name" value="Ig_sub2"/>
</dbReference>
<dbReference type="InterPro" id="IPR036179">
    <property type="entry name" value="Ig-like_dom_sf"/>
</dbReference>
<accession>A0AAJ6YBD2</accession>
<dbReference type="Gene3D" id="2.60.40.10">
    <property type="entry name" value="Immunoglobulins"/>
    <property type="match status" value="3"/>
</dbReference>
<dbReference type="PANTHER" id="PTHR12231:SF255">
    <property type="entry name" value="DPR-INTERACTING PROTEIN ALPHA, ISOFORM A"/>
    <property type="match status" value="1"/>
</dbReference>
<evidence type="ECO:0000256" key="2">
    <source>
        <dbReference type="ARBA" id="ARBA00022475"/>
    </source>
</evidence>
<gene>
    <name evidence="12" type="primary">LOC105359020</name>
</gene>
<keyword evidence="6" id="KW-1015">Disulfide bond</keyword>
<evidence type="ECO:0000256" key="6">
    <source>
        <dbReference type="ARBA" id="ARBA00023157"/>
    </source>
</evidence>
<feature type="domain" description="Ig-like" evidence="10">
    <location>
        <begin position="117"/>
        <end position="216"/>
    </location>
</feature>
<evidence type="ECO:0000259" key="10">
    <source>
        <dbReference type="PROSITE" id="PS50835"/>
    </source>
</evidence>
<evidence type="ECO:0000313" key="11">
    <source>
        <dbReference type="Proteomes" id="UP000695007"/>
    </source>
</evidence>
<dbReference type="Pfam" id="PF13927">
    <property type="entry name" value="Ig_3"/>
    <property type="match status" value="2"/>
</dbReference>
<dbReference type="SUPFAM" id="SSF48726">
    <property type="entry name" value="Immunoglobulin"/>
    <property type="match status" value="3"/>
</dbReference>
<organism evidence="11 12">
    <name type="scientific">Ceratosolen solmsi marchali</name>
    <dbReference type="NCBI Taxonomy" id="326594"/>
    <lineage>
        <taxon>Eukaryota</taxon>
        <taxon>Metazoa</taxon>
        <taxon>Ecdysozoa</taxon>
        <taxon>Arthropoda</taxon>
        <taxon>Hexapoda</taxon>
        <taxon>Insecta</taxon>
        <taxon>Pterygota</taxon>
        <taxon>Neoptera</taxon>
        <taxon>Endopterygota</taxon>
        <taxon>Hymenoptera</taxon>
        <taxon>Apocrita</taxon>
        <taxon>Proctotrupomorpha</taxon>
        <taxon>Chalcidoidea</taxon>
        <taxon>Agaonidae</taxon>
        <taxon>Agaoninae</taxon>
        <taxon>Ceratosolen</taxon>
    </lineage>
</organism>
<dbReference type="Pfam" id="PF07679">
    <property type="entry name" value="I-set"/>
    <property type="match status" value="1"/>
</dbReference>
<evidence type="ECO:0000256" key="9">
    <source>
        <dbReference type="SAM" id="MobiDB-lite"/>
    </source>
</evidence>
<keyword evidence="5" id="KW-0472">Membrane</keyword>
<dbReference type="PROSITE" id="PS50835">
    <property type="entry name" value="IG_LIKE"/>
    <property type="match status" value="3"/>
</dbReference>
<keyword evidence="2" id="KW-1003">Cell membrane</keyword>
<name>A0AAJ6YBD2_9HYME</name>
<dbReference type="RefSeq" id="XP_011493796.1">
    <property type="nucleotide sequence ID" value="XM_011495494.1"/>
</dbReference>
<evidence type="ECO:0000256" key="8">
    <source>
        <dbReference type="ARBA" id="ARBA00023319"/>
    </source>
</evidence>
<keyword evidence="11" id="KW-1185">Reference proteome</keyword>
<dbReference type="PANTHER" id="PTHR12231">
    <property type="entry name" value="CTX-RELATED TYPE I TRANSMEMBRANE PROTEIN"/>
    <property type="match status" value="1"/>
</dbReference>
<feature type="domain" description="Ig-like" evidence="10">
    <location>
        <begin position="15"/>
        <end position="112"/>
    </location>
</feature>
<keyword evidence="7" id="KW-0325">Glycoprotein</keyword>
<evidence type="ECO:0000313" key="12">
    <source>
        <dbReference type="RefSeq" id="XP_011493796.1"/>
    </source>
</evidence>
<keyword evidence="3" id="KW-0732">Signal</keyword>
<dbReference type="GeneID" id="105359020"/>
<evidence type="ECO:0000256" key="5">
    <source>
        <dbReference type="ARBA" id="ARBA00023136"/>
    </source>
</evidence>
<feature type="region of interest" description="Disordered" evidence="9">
    <location>
        <begin position="342"/>
        <end position="433"/>
    </location>
</feature>
<dbReference type="KEGG" id="csol:105359020"/>
<dbReference type="InterPro" id="IPR003599">
    <property type="entry name" value="Ig_sub"/>
</dbReference>
<proteinExistence type="predicted"/>
<evidence type="ECO:0000256" key="7">
    <source>
        <dbReference type="ARBA" id="ARBA00023180"/>
    </source>
</evidence>
<sequence length="446" mass="49673">MANNNHEILGGAFQPEFTKPLENMTIPLGRDVVFTCHVEHLGGYKIGWVKADTKAIQAIHDHVITHNPRVSVFHGDHSTWSLRIKGAQKEDEGLYMCQINTDPMKSQTGMLSIVVPPDFIPEETSGDVTVSEGWHVKLKCQASGIPSPRVSWRREDQKEIIIREPFHEKSTSSNEKFKVHKVLEWIGEELYLPKIKRDQMGVYHCIASNGVPPTISKRIIVDVHFPPVIHVPNQLVGAPLGTDVMLECFVEASPQSINYWFNNNGVMIISSRQHDVQVVTKAPTKGHHTTHPNFNFKVKMLLTIRNFTKQDVGTYRCAASNSNGNYESSIRLYDITSAVKQKVSGEPLPGESESETRQQQQQPQDLEAGSRKPNYGNSPTDHLERASDFGQQPASLDNSLQGLVGSTRHTTPTSGLKPRSRRPTSGSWSATPPALAGILPLLVYCR</sequence>
<dbReference type="FunFam" id="2.60.40.10:FF:000328">
    <property type="entry name" value="CLUMA_CG000981, isoform A"/>
    <property type="match status" value="1"/>
</dbReference>
<feature type="domain" description="Ig-like" evidence="10">
    <location>
        <begin position="226"/>
        <end position="333"/>
    </location>
</feature>
<dbReference type="InterPro" id="IPR007110">
    <property type="entry name" value="Ig-like_dom"/>
</dbReference>
<dbReference type="GO" id="GO:0005886">
    <property type="term" value="C:plasma membrane"/>
    <property type="evidence" value="ECO:0007669"/>
    <property type="project" value="UniProtKB-SubCell"/>
</dbReference>
<keyword evidence="4" id="KW-0677">Repeat</keyword>
<dbReference type="SMART" id="SM00408">
    <property type="entry name" value="IGc2"/>
    <property type="match status" value="3"/>
</dbReference>
<dbReference type="Proteomes" id="UP000695007">
    <property type="component" value="Unplaced"/>
</dbReference>
<dbReference type="SMART" id="SM00409">
    <property type="entry name" value="IG"/>
    <property type="match status" value="3"/>
</dbReference>
<evidence type="ECO:0000256" key="4">
    <source>
        <dbReference type="ARBA" id="ARBA00022737"/>
    </source>
</evidence>
<evidence type="ECO:0000256" key="1">
    <source>
        <dbReference type="ARBA" id="ARBA00004236"/>
    </source>
</evidence>
<comment type="subcellular location">
    <subcellularLocation>
        <location evidence="1">Cell membrane</location>
    </subcellularLocation>
</comment>
<dbReference type="InterPro" id="IPR051170">
    <property type="entry name" value="Neural/epithelial_adhesion"/>
</dbReference>
<evidence type="ECO:0000256" key="3">
    <source>
        <dbReference type="ARBA" id="ARBA00022729"/>
    </source>
</evidence>
<protein>
    <submittedName>
        <fullName evidence="12">Lachesin-like</fullName>
    </submittedName>
</protein>